<evidence type="ECO:0008006" key="4">
    <source>
        <dbReference type="Google" id="ProtNLM"/>
    </source>
</evidence>
<comment type="caution">
    <text evidence="2">The sequence shown here is derived from an EMBL/GenBank/DDBJ whole genome shotgun (WGS) entry which is preliminary data.</text>
</comment>
<dbReference type="RefSeq" id="WP_098740618.1">
    <property type="nucleotide sequence ID" value="NZ_PDKW01000043.1"/>
</dbReference>
<keyword evidence="3" id="KW-1185">Reference proteome</keyword>
<dbReference type="OrthoDB" id="9790048at2"/>
<sequence length="178" mass="18375">MTRFPAPAGRVAFKHLALALAAAASLAGCQMPGLTPPPQQTAALPPPAVPKPPPEARGIWIVGSPALRGTIDQAAAKYTGGPDTKPHLDARGTATGFRAFCGGVGLDHPDMVASDRPIGAAEYQRCRSAGITMTEYGFGPKRFVYVKDSHMMAVPGVNDFVASWGQPGKPVSAPTTGS</sequence>
<gene>
    <name evidence="2" type="ORF">CRT60_33140</name>
</gene>
<protein>
    <recommendedName>
        <fullName evidence="4">PBP domain-containing protein</fullName>
    </recommendedName>
</protein>
<name>A0A2B8BBJ3_9PROT</name>
<feature type="chain" id="PRO_5013129500" description="PBP domain-containing protein" evidence="1">
    <location>
        <begin position="28"/>
        <end position="178"/>
    </location>
</feature>
<accession>A0A2B8BBJ3</accession>
<dbReference type="EMBL" id="PDKW01000043">
    <property type="protein sequence ID" value="PGH54607.1"/>
    <property type="molecule type" value="Genomic_DNA"/>
</dbReference>
<dbReference type="Gene3D" id="3.40.190.10">
    <property type="entry name" value="Periplasmic binding protein-like II"/>
    <property type="match status" value="1"/>
</dbReference>
<keyword evidence="1" id="KW-0732">Signal</keyword>
<dbReference type="PROSITE" id="PS51257">
    <property type="entry name" value="PROKAR_LIPOPROTEIN"/>
    <property type="match status" value="1"/>
</dbReference>
<proteinExistence type="predicted"/>
<dbReference type="Proteomes" id="UP000225379">
    <property type="component" value="Unassembled WGS sequence"/>
</dbReference>
<evidence type="ECO:0000313" key="3">
    <source>
        <dbReference type="Proteomes" id="UP000225379"/>
    </source>
</evidence>
<reference evidence="3" key="1">
    <citation type="submission" date="2017-10" db="EMBL/GenBank/DDBJ databases">
        <authorList>
            <person name="Kravchenko I.K."/>
            <person name="Grouzdev D.S."/>
        </authorList>
    </citation>
    <scope>NUCLEOTIDE SEQUENCE [LARGE SCALE GENOMIC DNA]</scope>
    <source>
        <strain evidence="3">B2</strain>
    </source>
</reference>
<feature type="signal peptide" evidence="1">
    <location>
        <begin position="1"/>
        <end position="27"/>
    </location>
</feature>
<evidence type="ECO:0000313" key="2">
    <source>
        <dbReference type="EMBL" id="PGH54607.1"/>
    </source>
</evidence>
<organism evidence="2 3">
    <name type="scientific">Azospirillum palustre</name>
    <dbReference type="NCBI Taxonomy" id="2044885"/>
    <lineage>
        <taxon>Bacteria</taxon>
        <taxon>Pseudomonadati</taxon>
        <taxon>Pseudomonadota</taxon>
        <taxon>Alphaproteobacteria</taxon>
        <taxon>Rhodospirillales</taxon>
        <taxon>Azospirillaceae</taxon>
        <taxon>Azospirillum</taxon>
    </lineage>
</organism>
<dbReference type="SUPFAM" id="SSF53850">
    <property type="entry name" value="Periplasmic binding protein-like II"/>
    <property type="match status" value="1"/>
</dbReference>
<evidence type="ECO:0000256" key="1">
    <source>
        <dbReference type="SAM" id="SignalP"/>
    </source>
</evidence>
<dbReference type="AlphaFoldDB" id="A0A2B8BBJ3"/>